<evidence type="ECO:0000313" key="2">
    <source>
        <dbReference type="Proteomes" id="UP000005744"/>
    </source>
</evidence>
<gene>
    <name evidence="1" type="ORF">BegalDRAFT_2657</name>
</gene>
<evidence type="ECO:0000313" key="1">
    <source>
        <dbReference type="EMBL" id="EIJ43498.1"/>
    </source>
</evidence>
<organism evidence="1 2">
    <name type="scientific">Beggiatoa alba B18LD</name>
    <dbReference type="NCBI Taxonomy" id="395493"/>
    <lineage>
        <taxon>Bacteria</taxon>
        <taxon>Pseudomonadati</taxon>
        <taxon>Pseudomonadota</taxon>
        <taxon>Gammaproteobacteria</taxon>
        <taxon>Thiotrichales</taxon>
        <taxon>Thiotrichaceae</taxon>
        <taxon>Beggiatoa</taxon>
    </lineage>
</organism>
<dbReference type="eggNOG" id="ENOG5032W1H">
    <property type="taxonomic scope" value="Bacteria"/>
</dbReference>
<accession>I3CIQ5</accession>
<keyword evidence="2" id="KW-1185">Reference proteome</keyword>
<protein>
    <submittedName>
        <fullName evidence="1">Uncharacterized protein</fullName>
    </submittedName>
</protein>
<reference evidence="1 2" key="1">
    <citation type="submission" date="2011-11" db="EMBL/GenBank/DDBJ databases">
        <title>Improved High-Quality Draft sequence of Beggiatoa alba B18lD.</title>
        <authorList>
            <consortium name="US DOE Joint Genome Institute"/>
            <person name="Lucas S."/>
            <person name="Han J."/>
            <person name="Lapidus A."/>
            <person name="Cheng J.-F."/>
            <person name="Goodwin L."/>
            <person name="Pitluck S."/>
            <person name="Peters L."/>
            <person name="Mikhailova N."/>
            <person name="Held B."/>
            <person name="Detter J.C."/>
            <person name="Han C."/>
            <person name="Tapia R."/>
            <person name="Land M."/>
            <person name="Hauser L."/>
            <person name="Kyrpides N."/>
            <person name="Ivanova N."/>
            <person name="Pagani I."/>
            <person name="Samuel K."/>
            <person name="Teske A."/>
            <person name="Mueller J."/>
            <person name="Woyke T."/>
        </authorList>
    </citation>
    <scope>NUCLEOTIDE SEQUENCE [LARGE SCALE GENOMIC DNA]</scope>
    <source>
        <strain evidence="1 2">B18LD</strain>
    </source>
</reference>
<dbReference type="AlphaFoldDB" id="I3CIQ5"/>
<name>I3CIQ5_9GAMM</name>
<sequence>MMITPHPAALWAQTTPFSPIDIDCVTAVMLKILDSKCKMGQAEQIALAAIYDVVKDQQGELLDSSLHPLIASARQQHDEALLTIIHAQRVHAESVIPKPTMKAFKQRLRNALMPNKADSEIDDDD</sequence>
<proteinExistence type="predicted"/>
<dbReference type="Proteomes" id="UP000005744">
    <property type="component" value="Unassembled WGS sequence"/>
</dbReference>
<dbReference type="STRING" id="395493.BegalDRAFT_2657"/>
<dbReference type="EMBL" id="JH600070">
    <property type="protein sequence ID" value="EIJ43498.1"/>
    <property type="molecule type" value="Genomic_DNA"/>
</dbReference>
<dbReference type="RefSeq" id="WP_002690724.1">
    <property type="nucleotide sequence ID" value="NZ_JH600070.1"/>
</dbReference>
<dbReference type="HOGENOM" id="CLU_163895_0_0_6"/>